<proteinExistence type="inferred from homology"/>
<dbReference type="SMART" id="SM00014">
    <property type="entry name" value="acidPPc"/>
    <property type="match status" value="1"/>
</dbReference>
<evidence type="ECO:0000256" key="3">
    <source>
        <dbReference type="ARBA" id="ARBA00022801"/>
    </source>
</evidence>
<dbReference type="InterPro" id="IPR036938">
    <property type="entry name" value="PAP2/HPO_sf"/>
</dbReference>
<feature type="transmembrane region" description="Helical" evidence="9">
    <location>
        <begin position="235"/>
        <end position="255"/>
    </location>
</feature>
<accession>A0A367XST6</accession>
<feature type="compositionally biased region" description="Polar residues" evidence="8">
    <location>
        <begin position="35"/>
        <end position="50"/>
    </location>
</feature>
<dbReference type="STRING" id="5486.A0A367XST6"/>
<keyword evidence="3" id="KW-0378">Hydrolase</keyword>
<keyword evidence="2 9" id="KW-0812">Transmembrane</keyword>
<feature type="compositionally biased region" description="Low complexity" evidence="8">
    <location>
        <begin position="25"/>
        <end position="34"/>
    </location>
</feature>
<organism evidence="11 12">
    <name type="scientific">Candida viswanathii</name>
    <dbReference type="NCBI Taxonomy" id="5486"/>
    <lineage>
        <taxon>Eukaryota</taxon>
        <taxon>Fungi</taxon>
        <taxon>Dikarya</taxon>
        <taxon>Ascomycota</taxon>
        <taxon>Saccharomycotina</taxon>
        <taxon>Pichiomycetes</taxon>
        <taxon>Debaryomycetaceae</taxon>
        <taxon>Candida/Lodderomyces clade</taxon>
        <taxon>Candida</taxon>
    </lineage>
</organism>
<evidence type="ECO:0000256" key="7">
    <source>
        <dbReference type="ARBA" id="ARBA00038324"/>
    </source>
</evidence>
<dbReference type="CDD" id="cd03388">
    <property type="entry name" value="PAP2_SPPase1"/>
    <property type="match status" value="1"/>
</dbReference>
<dbReference type="SUPFAM" id="SSF48317">
    <property type="entry name" value="Acid phosphatase/Vanadium-dependent haloperoxidase"/>
    <property type="match status" value="1"/>
</dbReference>
<evidence type="ECO:0000256" key="4">
    <source>
        <dbReference type="ARBA" id="ARBA00022824"/>
    </source>
</evidence>
<feature type="region of interest" description="Disordered" evidence="8">
    <location>
        <begin position="449"/>
        <end position="475"/>
    </location>
</feature>
<feature type="transmembrane region" description="Helical" evidence="9">
    <location>
        <begin position="489"/>
        <end position="510"/>
    </location>
</feature>
<feature type="transmembrane region" description="Helical" evidence="9">
    <location>
        <begin position="136"/>
        <end position="156"/>
    </location>
</feature>
<evidence type="ECO:0000256" key="5">
    <source>
        <dbReference type="ARBA" id="ARBA00022989"/>
    </source>
</evidence>
<feature type="transmembrane region" description="Helical" evidence="9">
    <location>
        <begin position="208"/>
        <end position="228"/>
    </location>
</feature>
<reference evidence="11 12" key="1">
    <citation type="submission" date="2018-06" db="EMBL/GenBank/DDBJ databases">
        <title>Whole genome sequencing of Candida tropicalis (genome annotated by CSBL at Korea University).</title>
        <authorList>
            <person name="Ahn J."/>
        </authorList>
    </citation>
    <scope>NUCLEOTIDE SEQUENCE [LARGE SCALE GENOMIC DNA]</scope>
    <source>
        <strain evidence="11 12">ATCC 20962</strain>
    </source>
</reference>
<comment type="similarity">
    <text evidence="7">Belongs to the type 2 lipid phosphate phosphatase family.</text>
</comment>
<dbReference type="EMBL" id="QLNQ01000029">
    <property type="protein sequence ID" value="RCK56300.1"/>
    <property type="molecule type" value="Genomic_DNA"/>
</dbReference>
<dbReference type="GO" id="GO:0005789">
    <property type="term" value="C:endoplasmic reticulum membrane"/>
    <property type="evidence" value="ECO:0007669"/>
    <property type="project" value="UniProtKB-SubCell"/>
</dbReference>
<comment type="caution">
    <text evidence="11">The sequence shown here is derived from an EMBL/GenBank/DDBJ whole genome shotgun (WGS) entry which is preliminary data.</text>
</comment>
<comment type="subcellular location">
    <subcellularLocation>
        <location evidence="1">Endoplasmic reticulum membrane</location>
        <topology evidence="1">Multi-pass membrane protein</topology>
    </subcellularLocation>
</comment>
<evidence type="ECO:0000256" key="2">
    <source>
        <dbReference type="ARBA" id="ARBA00022692"/>
    </source>
</evidence>
<keyword evidence="5 9" id="KW-1133">Transmembrane helix</keyword>
<protein>
    <submittedName>
        <fullName evidence="11">Dihydrosphingosine 1-phosphate phosphatase LCB3</fullName>
    </submittedName>
</protein>
<evidence type="ECO:0000256" key="6">
    <source>
        <dbReference type="ARBA" id="ARBA00023136"/>
    </source>
</evidence>
<dbReference type="GO" id="GO:0042392">
    <property type="term" value="F:sphingosine-1-phosphate phosphatase activity"/>
    <property type="evidence" value="ECO:0007669"/>
    <property type="project" value="TreeGrafter"/>
</dbReference>
<dbReference type="GO" id="GO:0006629">
    <property type="term" value="P:lipid metabolic process"/>
    <property type="evidence" value="ECO:0007669"/>
    <property type="project" value="UniProtKB-ARBA"/>
</dbReference>
<dbReference type="OrthoDB" id="301434at2759"/>
<feature type="transmembrane region" description="Helical" evidence="9">
    <location>
        <begin position="261"/>
        <end position="284"/>
    </location>
</feature>
<evidence type="ECO:0000256" key="1">
    <source>
        <dbReference type="ARBA" id="ARBA00004477"/>
    </source>
</evidence>
<gene>
    <name evidence="11" type="primary">LCB3_0</name>
    <name evidence="11" type="ORF">Cantr_05033</name>
</gene>
<dbReference type="PANTHER" id="PTHR14969:SF28">
    <property type="entry name" value="DIHYDROSPHINGOSINE 1-PHOSPHATE PHOSPHATASE LCB3-RELATED"/>
    <property type="match status" value="1"/>
</dbReference>
<dbReference type="InterPro" id="IPR000326">
    <property type="entry name" value="PAP2/HPO"/>
</dbReference>
<dbReference type="AlphaFoldDB" id="A0A367XST6"/>
<evidence type="ECO:0000256" key="9">
    <source>
        <dbReference type="SAM" id="Phobius"/>
    </source>
</evidence>
<dbReference type="Gene3D" id="1.20.144.10">
    <property type="entry name" value="Phosphatidic acid phosphatase type 2/haloperoxidase"/>
    <property type="match status" value="1"/>
</dbReference>
<dbReference type="Proteomes" id="UP000253472">
    <property type="component" value="Unassembled WGS sequence"/>
</dbReference>
<evidence type="ECO:0000313" key="12">
    <source>
        <dbReference type="Proteomes" id="UP000253472"/>
    </source>
</evidence>
<sequence>MREEKIDSSSGGLTYRNQQEKLSSTTTTTTTTTTASSIADNEPLSPQISDHTNDAGNHPNDHYKARLSPFRYKMRSLLLPVIREETAILARMQSAIRCPLFDFYFAWTANLASHTFYVLMLPPPAWFGGSHLTRDLVHVLGLGIYFTGFLKDYFCLPRPRSPPLHRITMSSYTTEEYGFPSSHLANATGVSLLVLLRILNNDSLSTTTYYSLIAGLVVYYVSLIFGRLYCGMHGFLDVIVGGTVGSALALFRHFYGEQWDALLFGSGLGMVLTSILIITMYVLLIHVHSEPVDDCPCFDDSVAFIGVIIGLDLAHMVGYRTGYFAASNPQGDPYLVPYDYQSGTINHALRFLLGVLLVITWKAVSKPVVYTILPPIYKFVGVYLPRRNYISTAHTKTPTKKIRSTSISNDIGIGDLNSFIKGVTDHSKRDEVGPDTDIDYYEMMSYNEKNKGTPEDPPEAATPAGSESPRPVPPARKSGVFKYRYDVEIVGRLIVYAGIAITSVWTFAFASDYLNL</sequence>
<evidence type="ECO:0000256" key="8">
    <source>
        <dbReference type="SAM" id="MobiDB-lite"/>
    </source>
</evidence>
<feature type="transmembrane region" description="Helical" evidence="9">
    <location>
        <begin position="101"/>
        <end position="121"/>
    </location>
</feature>
<evidence type="ECO:0000313" key="11">
    <source>
        <dbReference type="EMBL" id="RCK56300.1"/>
    </source>
</evidence>
<feature type="region of interest" description="Disordered" evidence="8">
    <location>
        <begin position="1"/>
        <end position="60"/>
    </location>
</feature>
<feature type="domain" description="Phosphatidic acid phosphatase type 2/haloperoxidase" evidence="10">
    <location>
        <begin position="133"/>
        <end position="253"/>
    </location>
</feature>
<keyword evidence="12" id="KW-1185">Reference proteome</keyword>
<keyword evidence="6 9" id="KW-0472">Membrane</keyword>
<name>A0A367XST6_9ASCO</name>
<evidence type="ECO:0000259" key="10">
    <source>
        <dbReference type="SMART" id="SM00014"/>
    </source>
</evidence>
<feature type="compositionally biased region" description="Polar residues" evidence="8">
    <location>
        <begin position="8"/>
        <end position="24"/>
    </location>
</feature>
<dbReference type="PANTHER" id="PTHR14969">
    <property type="entry name" value="SPHINGOSINE-1-PHOSPHATE PHOSPHOHYDROLASE"/>
    <property type="match status" value="1"/>
</dbReference>
<keyword evidence="4" id="KW-0256">Endoplasmic reticulum</keyword>
<dbReference type="Pfam" id="PF01569">
    <property type="entry name" value="PAP2"/>
    <property type="match status" value="1"/>
</dbReference>